<gene>
    <name evidence="1" type="ORF">CCHLO57077_00007275</name>
</gene>
<dbReference type="AlphaFoldDB" id="A0AA35Q5V6"/>
<reference evidence="1" key="1">
    <citation type="submission" date="2023-01" db="EMBL/GenBank/DDBJ databases">
        <authorList>
            <person name="Piombo E."/>
        </authorList>
    </citation>
    <scope>NUCLEOTIDE SEQUENCE</scope>
</reference>
<organism evidence="1 2">
    <name type="scientific">Clonostachys chloroleuca</name>
    <dbReference type="NCBI Taxonomy" id="1926264"/>
    <lineage>
        <taxon>Eukaryota</taxon>
        <taxon>Fungi</taxon>
        <taxon>Dikarya</taxon>
        <taxon>Ascomycota</taxon>
        <taxon>Pezizomycotina</taxon>
        <taxon>Sordariomycetes</taxon>
        <taxon>Hypocreomycetidae</taxon>
        <taxon>Hypocreales</taxon>
        <taxon>Bionectriaceae</taxon>
        <taxon>Clonostachys</taxon>
    </lineage>
</organism>
<protein>
    <submittedName>
        <fullName evidence="1">Uncharacterized protein</fullName>
    </submittedName>
</protein>
<sequence length="59" mass="6458">MFSYSPISRQIPKLIRDDVDGTAKPTRQPIVGLQVPTAAFREMVGDALTQDLTALVVDD</sequence>
<comment type="caution">
    <text evidence="1">The sequence shown here is derived from an EMBL/GenBank/DDBJ whole genome shotgun (WGS) entry which is preliminary data.</text>
</comment>
<evidence type="ECO:0000313" key="2">
    <source>
        <dbReference type="Proteomes" id="UP001160390"/>
    </source>
</evidence>
<name>A0AA35Q5V6_9HYPO</name>
<accession>A0AA35Q5V6</accession>
<proteinExistence type="predicted"/>
<dbReference type="EMBL" id="CABFNP030001239">
    <property type="protein sequence ID" value="CAI6092792.1"/>
    <property type="molecule type" value="Genomic_DNA"/>
</dbReference>
<dbReference type="Proteomes" id="UP001160390">
    <property type="component" value="Unassembled WGS sequence"/>
</dbReference>
<evidence type="ECO:0000313" key="1">
    <source>
        <dbReference type="EMBL" id="CAI6092792.1"/>
    </source>
</evidence>
<keyword evidence="2" id="KW-1185">Reference proteome</keyword>